<reference evidence="1 2" key="1">
    <citation type="submission" date="2016-06" db="EMBL/GenBank/DDBJ databases">
        <title>Insight into the functional genes involving in sulfur oxidation in Pearl River water.</title>
        <authorList>
            <person name="Luo J."/>
            <person name="Tan X."/>
            <person name="Lin W."/>
        </authorList>
    </citation>
    <scope>NUCLEOTIDE SEQUENCE [LARGE SCALE GENOMIC DNA]</scope>
    <source>
        <strain evidence="1 2">LS2</strain>
    </source>
</reference>
<dbReference type="RefSeq" id="WP_066099307.1">
    <property type="nucleotide sequence ID" value="NZ_CP016027.1"/>
</dbReference>
<proteinExistence type="predicted"/>
<name>A0A191ZGG3_9GAMM</name>
<keyword evidence="2" id="KW-1185">Reference proteome</keyword>
<accession>A0A191ZGG3</accession>
<protein>
    <submittedName>
        <fullName evidence="1">Uncharacterized protein</fullName>
    </submittedName>
</protein>
<organism evidence="1 2">
    <name type="scientific">Halothiobacillus diazotrophicus</name>
    <dbReference type="NCBI Taxonomy" id="1860122"/>
    <lineage>
        <taxon>Bacteria</taxon>
        <taxon>Pseudomonadati</taxon>
        <taxon>Pseudomonadota</taxon>
        <taxon>Gammaproteobacteria</taxon>
        <taxon>Chromatiales</taxon>
        <taxon>Halothiobacillaceae</taxon>
        <taxon>Halothiobacillus</taxon>
    </lineage>
</organism>
<evidence type="ECO:0000313" key="1">
    <source>
        <dbReference type="EMBL" id="ANJ66945.1"/>
    </source>
</evidence>
<dbReference type="EMBL" id="CP016027">
    <property type="protein sequence ID" value="ANJ66945.1"/>
    <property type="molecule type" value="Genomic_DNA"/>
</dbReference>
<dbReference type="STRING" id="1860122.A9404_05735"/>
<dbReference type="KEGG" id="haz:A9404_05735"/>
<dbReference type="OrthoDB" id="5975809at2"/>
<gene>
    <name evidence="1" type="ORF">A9404_05735</name>
</gene>
<dbReference type="AlphaFoldDB" id="A0A191ZGG3"/>
<dbReference type="Proteomes" id="UP000078596">
    <property type="component" value="Chromosome"/>
</dbReference>
<sequence length="169" mass="16758">MANRIQCVWQGCLFSGAALILSLPLWREAQAAGVKNQVKADPGDIVILRNVPARPAARAMPPSKAVMLNPSPLAEIAQGLGSAELSNADYAALSANAPGVVTSPRQGPLTAQLVRENVQATTTGLLTPTQGGASAGTAGSAIRSATGGIAPTVSGALGASGLLSGGARP</sequence>
<evidence type="ECO:0000313" key="2">
    <source>
        <dbReference type="Proteomes" id="UP000078596"/>
    </source>
</evidence>